<dbReference type="InterPro" id="IPR001128">
    <property type="entry name" value="Cyt_P450"/>
</dbReference>
<organism evidence="6 7">
    <name type="scientific">Oculimacula yallundae</name>
    <dbReference type="NCBI Taxonomy" id="86028"/>
    <lineage>
        <taxon>Eukaryota</taxon>
        <taxon>Fungi</taxon>
        <taxon>Dikarya</taxon>
        <taxon>Ascomycota</taxon>
        <taxon>Pezizomycotina</taxon>
        <taxon>Leotiomycetes</taxon>
        <taxon>Helotiales</taxon>
        <taxon>Ploettnerulaceae</taxon>
        <taxon>Oculimacula</taxon>
    </lineage>
</organism>
<protein>
    <recommendedName>
        <fullName evidence="8">Cytochrome P450</fullName>
    </recommendedName>
</protein>
<dbReference type="PRINTS" id="PR00385">
    <property type="entry name" value="P450"/>
</dbReference>
<dbReference type="PROSITE" id="PS00086">
    <property type="entry name" value="CYTOCHROME_P450"/>
    <property type="match status" value="1"/>
</dbReference>
<keyword evidence="5" id="KW-0349">Heme</keyword>
<dbReference type="InterPro" id="IPR036396">
    <property type="entry name" value="Cyt_P450_sf"/>
</dbReference>
<evidence type="ECO:0000256" key="1">
    <source>
        <dbReference type="ARBA" id="ARBA00010617"/>
    </source>
</evidence>
<dbReference type="Pfam" id="PF00067">
    <property type="entry name" value="p450"/>
    <property type="match status" value="1"/>
</dbReference>
<evidence type="ECO:0000313" key="6">
    <source>
        <dbReference type="EMBL" id="KAL2062551.1"/>
    </source>
</evidence>
<dbReference type="PANTHER" id="PTHR46300">
    <property type="entry name" value="P450, PUTATIVE (EUROFUNG)-RELATED-RELATED"/>
    <property type="match status" value="1"/>
</dbReference>
<evidence type="ECO:0008006" key="8">
    <source>
        <dbReference type="Google" id="ProtNLM"/>
    </source>
</evidence>
<dbReference type="EMBL" id="JAZHXI010000017">
    <property type="protein sequence ID" value="KAL2062551.1"/>
    <property type="molecule type" value="Genomic_DNA"/>
</dbReference>
<keyword evidence="7" id="KW-1185">Reference proteome</keyword>
<reference evidence="6 7" key="1">
    <citation type="journal article" date="2024" name="Commun. Biol.">
        <title>Comparative genomic analysis of thermophilic fungi reveals convergent evolutionary adaptations and gene losses.</title>
        <authorList>
            <person name="Steindorff A.S."/>
            <person name="Aguilar-Pontes M.V."/>
            <person name="Robinson A.J."/>
            <person name="Andreopoulos B."/>
            <person name="LaButti K."/>
            <person name="Kuo A."/>
            <person name="Mondo S."/>
            <person name="Riley R."/>
            <person name="Otillar R."/>
            <person name="Haridas S."/>
            <person name="Lipzen A."/>
            <person name="Grimwood J."/>
            <person name="Schmutz J."/>
            <person name="Clum A."/>
            <person name="Reid I.D."/>
            <person name="Moisan M.C."/>
            <person name="Butler G."/>
            <person name="Nguyen T.T.M."/>
            <person name="Dewar K."/>
            <person name="Conant G."/>
            <person name="Drula E."/>
            <person name="Henrissat B."/>
            <person name="Hansel C."/>
            <person name="Singer S."/>
            <person name="Hutchinson M.I."/>
            <person name="de Vries R.P."/>
            <person name="Natvig D.O."/>
            <person name="Powell A.J."/>
            <person name="Tsang A."/>
            <person name="Grigoriev I.V."/>
        </authorList>
    </citation>
    <scope>NUCLEOTIDE SEQUENCE [LARGE SCALE GENOMIC DNA]</scope>
    <source>
        <strain evidence="6 7">CBS 494.80</strain>
    </source>
</reference>
<dbReference type="Proteomes" id="UP001595075">
    <property type="component" value="Unassembled WGS sequence"/>
</dbReference>
<dbReference type="CDD" id="cd11065">
    <property type="entry name" value="CYP64-like"/>
    <property type="match status" value="1"/>
</dbReference>
<keyword evidence="3 5" id="KW-0560">Oxidoreductase</keyword>
<comment type="caution">
    <text evidence="6">The sequence shown here is derived from an EMBL/GenBank/DDBJ whole genome shotgun (WGS) entry which is preliminary data.</text>
</comment>
<dbReference type="SUPFAM" id="SSF48264">
    <property type="entry name" value="Cytochrome P450"/>
    <property type="match status" value="1"/>
</dbReference>
<dbReference type="InterPro" id="IPR002401">
    <property type="entry name" value="Cyt_P450_E_grp-I"/>
</dbReference>
<keyword evidence="2 5" id="KW-0479">Metal-binding</keyword>
<dbReference type="InterPro" id="IPR050364">
    <property type="entry name" value="Cytochrome_P450_fung"/>
</dbReference>
<evidence type="ECO:0000313" key="7">
    <source>
        <dbReference type="Proteomes" id="UP001595075"/>
    </source>
</evidence>
<dbReference type="InterPro" id="IPR017972">
    <property type="entry name" value="Cyt_P450_CS"/>
</dbReference>
<dbReference type="Gene3D" id="1.10.630.10">
    <property type="entry name" value="Cytochrome P450"/>
    <property type="match status" value="1"/>
</dbReference>
<accession>A0ABR4BZK2</accession>
<dbReference type="PANTHER" id="PTHR46300:SF8">
    <property type="entry name" value="CYTOCHROME P450 2E1"/>
    <property type="match status" value="1"/>
</dbReference>
<name>A0ABR4BZK2_9HELO</name>
<dbReference type="PRINTS" id="PR00463">
    <property type="entry name" value="EP450I"/>
</dbReference>
<keyword evidence="4 5" id="KW-0408">Iron</keyword>
<evidence type="ECO:0000256" key="2">
    <source>
        <dbReference type="ARBA" id="ARBA00022723"/>
    </source>
</evidence>
<evidence type="ECO:0000256" key="3">
    <source>
        <dbReference type="ARBA" id="ARBA00023002"/>
    </source>
</evidence>
<evidence type="ECO:0000256" key="5">
    <source>
        <dbReference type="RuleBase" id="RU000461"/>
    </source>
</evidence>
<gene>
    <name evidence="6" type="ORF">VTL71DRAFT_6817</name>
</gene>
<sequence length="379" mass="43398">MPSAAVSYEPNQTFESEKLLYGLLKEPSKYEEKFERFAGGLIMKLAYDLATDLRTDAYIKRALQVVHTVERVASPGTYLVDTFPVLLYLPRWLAPFKREADALHHEEISLFRELLHDVRDRMQAGNCGDCFAKRFLEKQEDFGLTDDEGAYAIGTLFEAGAGTTAAAMMSFCLAMCHYPDWQSRMQKEIEDVVGASRLPNFEDIPSLPTVRAVAKEVLRWRPVTAGGLPHELIQDDVYDGFFFPAGSNILPNQWAIHREEALYPDPETFNPDRWLSADYPTFREPLSRFPNLQNFSAFGFGRRICPGLNIAEKSLFILTARVAWAFNITKRTGIEVPWYDYTSGFNVQPKPFTFDLEARDLGRSNLIEKKWIEDMQNFR</sequence>
<comment type="similarity">
    <text evidence="1 5">Belongs to the cytochrome P450 family.</text>
</comment>
<keyword evidence="5" id="KW-0503">Monooxygenase</keyword>
<proteinExistence type="inferred from homology"/>
<evidence type="ECO:0000256" key="4">
    <source>
        <dbReference type="ARBA" id="ARBA00023004"/>
    </source>
</evidence>